<keyword evidence="2" id="KW-1185">Reference proteome</keyword>
<protein>
    <submittedName>
        <fullName evidence="1">Uncharacterized protein</fullName>
    </submittedName>
</protein>
<evidence type="ECO:0000313" key="2">
    <source>
        <dbReference type="Proteomes" id="UP000314294"/>
    </source>
</evidence>
<proteinExistence type="predicted"/>
<gene>
    <name evidence="1" type="ORF">EYF80_011447</name>
</gene>
<evidence type="ECO:0000313" key="1">
    <source>
        <dbReference type="EMBL" id="TNN78207.1"/>
    </source>
</evidence>
<name>A0A4Z2IK91_9TELE</name>
<dbReference type="EMBL" id="SRLO01000075">
    <property type="protein sequence ID" value="TNN78207.1"/>
    <property type="molecule type" value="Genomic_DNA"/>
</dbReference>
<organism evidence="1 2">
    <name type="scientific">Liparis tanakae</name>
    <name type="common">Tanaka's snailfish</name>
    <dbReference type="NCBI Taxonomy" id="230148"/>
    <lineage>
        <taxon>Eukaryota</taxon>
        <taxon>Metazoa</taxon>
        <taxon>Chordata</taxon>
        <taxon>Craniata</taxon>
        <taxon>Vertebrata</taxon>
        <taxon>Euteleostomi</taxon>
        <taxon>Actinopterygii</taxon>
        <taxon>Neopterygii</taxon>
        <taxon>Teleostei</taxon>
        <taxon>Neoteleostei</taxon>
        <taxon>Acanthomorphata</taxon>
        <taxon>Eupercaria</taxon>
        <taxon>Perciformes</taxon>
        <taxon>Cottioidei</taxon>
        <taxon>Cottales</taxon>
        <taxon>Liparidae</taxon>
        <taxon>Liparis</taxon>
    </lineage>
</organism>
<reference evidence="1 2" key="1">
    <citation type="submission" date="2019-03" db="EMBL/GenBank/DDBJ databases">
        <title>First draft genome of Liparis tanakae, snailfish: a comprehensive survey of snailfish specific genes.</title>
        <authorList>
            <person name="Kim W."/>
            <person name="Song I."/>
            <person name="Jeong J.-H."/>
            <person name="Kim D."/>
            <person name="Kim S."/>
            <person name="Ryu S."/>
            <person name="Song J.Y."/>
            <person name="Lee S.K."/>
        </authorList>
    </citation>
    <scope>NUCLEOTIDE SEQUENCE [LARGE SCALE GENOMIC DNA]</scope>
    <source>
        <tissue evidence="1">Muscle</tissue>
    </source>
</reference>
<comment type="caution">
    <text evidence="1">The sequence shown here is derived from an EMBL/GenBank/DDBJ whole genome shotgun (WGS) entry which is preliminary data.</text>
</comment>
<accession>A0A4Z2IK91</accession>
<sequence length="79" mass="8119">MWEDGESVRIGGGGAFREGTFGGAFPSLDDVSGFNQGISGSILPSATALVDVCLSEKLNLELLPGVYPRVCGALDKSVS</sequence>
<dbReference type="Proteomes" id="UP000314294">
    <property type="component" value="Unassembled WGS sequence"/>
</dbReference>
<dbReference type="AlphaFoldDB" id="A0A4Z2IK91"/>